<proteinExistence type="predicted"/>
<dbReference type="InterPro" id="IPR024349">
    <property type="entry name" value="HHV5_RL5A/RL6"/>
</dbReference>
<organismHost>
    <name type="scientific">Homo sapiens</name>
    <name type="common">Human</name>
    <dbReference type="NCBI Taxonomy" id="9606"/>
</organismHost>
<evidence type="ECO:0000313" key="4">
    <source>
        <dbReference type="Proteomes" id="UP000115049"/>
    </source>
</evidence>
<accession>A0A0G2UAT7</accession>
<dbReference type="Proteomes" id="UP000115049">
    <property type="component" value="Segment"/>
</dbReference>
<gene>
    <name evidence="1" type="primary">RL5A</name>
</gene>
<dbReference type="Pfam" id="PF11088">
    <property type="entry name" value="RL11D"/>
    <property type="match status" value="1"/>
</dbReference>
<evidence type="ECO:0000313" key="3">
    <source>
        <dbReference type="Proteomes" id="UP000114314"/>
    </source>
</evidence>
<name>A0A0G2UAT7_HCMV</name>
<evidence type="ECO:0000313" key="1">
    <source>
        <dbReference type="EMBL" id="AKI22431.1"/>
    </source>
</evidence>
<protein>
    <submittedName>
        <fullName evidence="1">Protein RL5A</fullName>
    </submittedName>
</protein>
<sequence>MTSGKSATLNTKLNSTWTFFNGTGSDVTVCNVVGTNNYTVSDSGLTGICNCTHSSLGFCNVSTKHEGSYDLRRRFDNGPEDVGTWFVVVK</sequence>
<dbReference type="EMBL" id="KP745722">
    <property type="protein sequence ID" value="AKI22431.1"/>
    <property type="molecule type" value="Genomic_DNA"/>
</dbReference>
<reference evidence="3 4" key="1">
    <citation type="journal article" date="2015" name="J. Virol.">
        <title>High-throughput analysis of human cytomegalovirus genome diversity highlights the widespread occurrence of gene-disrupting mutations and pervasive recombination.</title>
        <authorList>
            <person name="Sijmons S."/>
            <person name="Thys K."/>
            <person name="Mbong Ngwese M."/>
            <person name="Van Damme E."/>
            <person name="Dvorak J."/>
            <person name="Van Loock M."/>
            <person name="Li G."/>
            <person name="Tachezy R."/>
            <person name="Busson L."/>
            <person name="Aerssens J."/>
            <person name="Van Ranst M."/>
            <person name="Maes P."/>
        </authorList>
    </citation>
    <scope>NUCLEOTIDE SEQUENCE [LARGE SCALE GENOMIC DNA]</scope>
    <source>
        <strain evidence="2">BE/30/2010</strain>
        <strain evidence="1">BE/40/2011</strain>
    </source>
</reference>
<organism evidence="1 3">
    <name type="scientific">Human cytomegalovirus</name>
    <name type="common">HHV-5</name>
    <name type="synonym">Human herpesvirus 5</name>
    <dbReference type="NCBI Taxonomy" id="10359"/>
    <lineage>
        <taxon>Viruses</taxon>
        <taxon>Duplodnaviria</taxon>
        <taxon>Heunggongvirae</taxon>
        <taxon>Peploviricota</taxon>
        <taxon>Herviviricetes</taxon>
        <taxon>Herpesvirales</taxon>
        <taxon>Orthoherpesviridae</taxon>
        <taxon>Betaherpesvirinae</taxon>
        <taxon>Cytomegalovirus</taxon>
        <taxon>Cytomegalovirus humanbeta5</taxon>
    </lineage>
</organism>
<dbReference type="EMBL" id="KP745726">
    <property type="protein sequence ID" value="AKI23102.1"/>
    <property type="molecule type" value="Genomic_DNA"/>
</dbReference>
<dbReference type="Proteomes" id="UP000114314">
    <property type="component" value="Genome"/>
</dbReference>
<evidence type="ECO:0000313" key="2">
    <source>
        <dbReference type="EMBL" id="AKI23102.1"/>
    </source>
</evidence>